<dbReference type="PANTHER" id="PTHR34615">
    <property type="entry name" value="PX DOMAIN-CONTAINING PROTEIN"/>
    <property type="match status" value="1"/>
</dbReference>
<dbReference type="GO" id="GO:0046872">
    <property type="term" value="F:metal ion binding"/>
    <property type="evidence" value="ECO:0007669"/>
    <property type="project" value="UniProtKB-KW"/>
</dbReference>
<organism evidence="4 5">
    <name type="scientific">Paramuricea clavata</name>
    <name type="common">Red gorgonian</name>
    <name type="synonym">Violescent sea-whip</name>
    <dbReference type="NCBI Taxonomy" id="317549"/>
    <lineage>
        <taxon>Eukaryota</taxon>
        <taxon>Metazoa</taxon>
        <taxon>Cnidaria</taxon>
        <taxon>Anthozoa</taxon>
        <taxon>Octocorallia</taxon>
        <taxon>Malacalcyonacea</taxon>
        <taxon>Plexauridae</taxon>
        <taxon>Paramuricea</taxon>
    </lineage>
</organism>
<keyword evidence="5" id="KW-1185">Reference proteome</keyword>
<name>A0A6S7FNR3_PARCT</name>
<sequence length="361" mass="41170">MPSFQEVCDALIIALADEIISEEEFVVLFAQYKPQNPEFPYWTYDGFDFENLDPHECKAEFRFEKHDLPLLKQSLRIPDRFVCPQGTVCSGMEGLCILLKRLNYPCRYLDMIHSFGRPVPELCMITNTVLDWVYTTHGYRLTSWNQPFLSRECLESYAIAIARKGAPLRNCFGFVDGTVRQICRPGKNQRVVYNGHKRVHALKFQAVALPNGIVANLFGPVEGRRHDAGMLKDSSVLAALQQVAYNPASDVLCIYGDPAYPLRPQLMCPYKVGDVQVLTPQMTAFNKAMSEVRVSVEWLFGDISNYFKFIDYKKNLKIHLSAVGKQYLVSALMRNILTCFYGNMTSDYFDIAPPTVDEYLS</sequence>
<dbReference type="Pfam" id="PF13359">
    <property type="entry name" value="DDE_Tnp_4"/>
    <property type="match status" value="1"/>
</dbReference>
<reference evidence="4" key="1">
    <citation type="submission" date="2020-04" db="EMBL/GenBank/DDBJ databases">
        <authorList>
            <person name="Alioto T."/>
            <person name="Alioto T."/>
            <person name="Gomez Garrido J."/>
        </authorList>
    </citation>
    <scope>NUCLEOTIDE SEQUENCE</scope>
    <source>
        <strain evidence="4">A484AB</strain>
    </source>
</reference>
<dbReference type="PANTHER" id="PTHR34615:SF1">
    <property type="entry name" value="PX DOMAIN-CONTAINING PROTEIN"/>
    <property type="match status" value="1"/>
</dbReference>
<dbReference type="OrthoDB" id="5945618at2759"/>
<evidence type="ECO:0000256" key="1">
    <source>
        <dbReference type="ARBA" id="ARBA00001968"/>
    </source>
</evidence>
<evidence type="ECO:0000313" key="5">
    <source>
        <dbReference type="Proteomes" id="UP001152795"/>
    </source>
</evidence>
<accession>A0A6S7FNR3</accession>
<gene>
    <name evidence="4" type="ORF">PACLA_8A030901</name>
</gene>
<dbReference type="AlphaFoldDB" id="A0A6S7FNR3"/>
<evidence type="ECO:0000256" key="2">
    <source>
        <dbReference type="ARBA" id="ARBA00022723"/>
    </source>
</evidence>
<evidence type="ECO:0000313" key="4">
    <source>
        <dbReference type="EMBL" id="CAB3978553.1"/>
    </source>
</evidence>
<proteinExistence type="predicted"/>
<dbReference type="InterPro" id="IPR027806">
    <property type="entry name" value="HARBI1_dom"/>
</dbReference>
<feature type="domain" description="DDE Tnp4" evidence="3">
    <location>
        <begin position="175"/>
        <end position="328"/>
    </location>
</feature>
<comment type="caution">
    <text evidence="4">The sequence shown here is derived from an EMBL/GenBank/DDBJ whole genome shotgun (WGS) entry which is preliminary data.</text>
</comment>
<protein>
    <recommendedName>
        <fullName evidence="3">DDE Tnp4 domain-containing protein</fullName>
    </recommendedName>
</protein>
<evidence type="ECO:0000259" key="3">
    <source>
        <dbReference type="Pfam" id="PF13359"/>
    </source>
</evidence>
<dbReference type="Proteomes" id="UP001152795">
    <property type="component" value="Unassembled WGS sequence"/>
</dbReference>
<comment type="cofactor">
    <cofactor evidence="1">
        <name>a divalent metal cation</name>
        <dbReference type="ChEBI" id="CHEBI:60240"/>
    </cofactor>
</comment>
<keyword evidence="2" id="KW-0479">Metal-binding</keyword>
<dbReference type="EMBL" id="CACRXK020000124">
    <property type="protein sequence ID" value="CAB3978553.1"/>
    <property type="molecule type" value="Genomic_DNA"/>
</dbReference>